<sequence length="131" mass="13513">MGGMLVVYGFGFGGILFGVCIGRLLCVGVDVWGGMGWSVGCCGLVCFWGWGYMGDGVGMWWGGLGGCVVCGVIVGGLGFGVGLFVWGGGFGYFWVCSGVVVIFSGGGGCLGVGCVVLWWWRRVYVVVCGCD</sequence>
<dbReference type="Proteomes" id="UP001497482">
    <property type="component" value="Chromosome 6"/>
</dbReference>
<name>A0AAV2M448_KNICA</name>
<evidence type="ECO:0000256" key="1">
    <source>
        <dbReference type="SAM" id="Phobius"/>
    </source>
</evidence>
<dbReference type="AlphaFoldDB" id="A0AAV2M448"/>
<keyword evidence="1" id="KW-1133">Transmembrane helix</keyword>
<gene>
    <name evidence="2" type="ORF">KC01_LOCUS35094</name>
</gene>
<proteinExistence type="predicted"/>
<reference evidence="2 3" key="1">
    <citation type="submission" date="2024-04" db="EMBL/GenBank/DDBJ databases">
        <authorList>
            <person name="Waldvogel A.-M."/>
            <person name="Schoenle A."/>
        </authorList>
    </citation>
    <scope>NUCLEOTIDE SEQUENCE [LARGE SCALE GENOMIC DNA]</scope>
</reference>
<evidence type="ECO:0008006" key="4">
    <source>
        <dbReference type="Google" id="ProtNLM"/>
    </source>
</evidence>
<keyword evidence="1" id="KW-0812">Transmembrane</keyword>
<organism evidence="2 3">
    <name type="scientific">Knipowitschia caucasica</name>
    <name type="common">Caucasian dwarf goby</name>
    <name type="synonym">Pomatoschistus caucasicus</name>
    <dbReference type="NCBI Taxonomy" id="637954"/>
    <lineage>
        <taxon>Eukaryota</taxon>
        <taxon>Metazoa</taxon>
        <taxon>Chordata</taxon>
        <taxon>Craniata</taxon>
        <taxon>Vertebrata</taxon>
        <taxon>Euteleostomi</taxon>
        <taxon>Actinopterygii</taxon>
        <taxon>Neopterygii</taxon>
        <taxon>Teleostei</taxon>
        <taxon>Neoteleostei</taxon>
        <taxon>Acanthomorphata</taxon>
        <taxon>Gobiaria</taxon>
        <taxon>Gobiiformes</taxon>
        <taxon>Gobioidei</taxon>
        <taxon>Gobiidae</taxon>
        <taxon>Gobiinae</taxon>
        <taxon>Knipowitschia</taxon>
    </lineage>
</organism>
<feature type="transmembrane region" description="Helical" evidence="1">
    <location>
        <begin position="32"/>
        <end position="53"/>
    </location>
</feature>
<feature type="transmembrane region" description="Helical" evidence="1">
    <location>
        <begin position="59"/>
        <end position="85"/>
    </location>
</feature>
<feature type="transmembrane region" description="Helical" evidence="1">
    <location>
        <begin position="92"/>
        <end position="120"/>
    </location>
</feature>
<protein>
    <recommendedName>
        <fullName evidence="4">NADH dehydrogenase subunit 6</fullName>
    </recommendedName>
</protein>
<feature type="transmembrane region" description="Helical" evidence="1">
    <location>
        <begin position="6"/>
        <end position="25"/>
    </location>
</feature>
<evidence type="ECO:0000313" key="3">
    <source>
        <dbReference type="Proteomes" id="UP001497482"/>
    </source>
</evidence>
<evidence type="ECO:0000313" key="2">
    <source>
        <dbReference type="EMBL" id="CAL1608111.1"/>
    </source>
</evidence>
<dbReference type="EMBL" id="OZ035828">
    <property type="protein sequence ID" value="CAL1608111.1"/>
    <property type="molecule type" value="Genomic_DNA"/>
</dbReference>
<accession>A0AAV2M448</accession>
<keyword evidence="3" id="KW-1185">Reference proteome</keyword>
<keyword evidence="1" id="KW-0472">Membrane</keyword>